<sequence length="301" mass="33769">MKKNAFTMLELIFVIVVMGILAKFGIELLAQIYNNFIYNSVNSSLQEKSQNAVEIVGGRLQYRIKDSIIARQSADDTNFTSLSTANSDDYNILEWVATDIEGFRGQTQPLWSGIIDLDDSNATLLITPETNTTAIDALIDTLSDGNSDLTDAAIYFPGSNTNVLTGYGWQRPAIKFTDQNHTMHPIKAGTNIYELIPRNGDTNDDNNLSGIDVYENYQLAWTAYAVGINNYDDTNKTGTLTLWYDYQPWEGEKYTDGTPRILMEDVSSFRFRALGSVVQIQVCTKSDLVEEYSICKEKTIF</sequence>
<gene>
    <name evidence="2" type="ORF">FJR03_09420</name>
</gene>
<feature type="transmembrane region" description="Helical" evidence="1">
    <location>
        <begin position="12"/>
        <end position="33"/>
    </location>
</feature>
<keyword evidence="3" id="KW-1185">Reference proteome</keyword>
<evidence type="ECO:0000313" key="3">
    <source>
        <dbReference type="Proteomes" id="UP000593910"/>
    </source>
</evidence>
<keyword evidence="1" id="KW-0812">Transmembrane</keyword>
<proteinExistence type="predicted"/>
<dbReference type="Proteomes" id="UP000593910">
    <property type="component" value="Chromosome"/>
</dbReference>
<reference evidence="2 3" key="1">
    <citation type="submission" date="2019-06" db="EMBL/GenBank/DDBJ databases">
        <title>Sulfurimonas gotlandica sp. nov., a chemoautotrophic and psychrotolerant epsilonproteobacterium isolated from a pelagic redoxcline, and an emended description of the genus Sulfurimonas.</title>
        <authorList>
            <person name="Wang S."/>
            <person name="Jiang L."/>
            <person name="Shao Z."/>
        </authorList>
    </citation>
    <scope>NUCLEOTIDE SEQUENCE [LARGE SCALE GENOMIC DNA]</scope>
    <source>
        <strain evidence="2 3">B2</strain>
    </source>
</reference>
<evidence type="ECO:0000313" key="2">
    <source>
        <dbReference type="EMBL" id="QOP41940.1"/>
    </source>
</evidence>
<dbReference type="EMBL" id="CP041165">
    <property type="protein sequence ID" value="QOP41940.1"/>
    <property type="molecule type" value="Genomic_DNA"/>
</dbReference>
<evidence type="ECO:0000256" key="1">
    <source>
        <dbReference type="SAM" id="Phobius"/>
    </source>
</evidence>
<name>A0A7M1AWX4_9BACT</name>
<dbReference type="RefSeq" id="WP_193113261.1">
    <property type="nucleotide sequence ID" value="NZ_CP041165.1"/>
</dbReference>
<organism evidence="2 3">
    <name type="scientific">Sulfurimonas marina</name>
    <dbReference type="NCBI Taxonomy" id="2590551"/>
    <lineage>
        <taxon>Bacteria</taxon>
        <taxon>Pseudomonadati</taxon>
        <taxon>Campylobacterota</taxon>
        <taxon>Epsilonproteobacteria</taxon>
        <taxon>Campylobacterales</taxon>
        <taxon>Sulfurimonadaceae</taxon>
        <taxon>Sulfurimonas</taxon>
    </lineage>
</organism>
<accession>A0A7M1AWX4</accession>
<keyword evidence="1" id="KW-0472">Membrane</keyword>
<dbReference type="AlphaFoldDB" id="A0A7M1AWX4"/>
<dbReference type="InterPro" id="IPR012902">
    <property type="entry name" value="N_methyl_site"/>
</dbReference>
<keyword evidence="1" id="KW-1133">Transmembrane helix</keyword>
<dbReference type="NCBIfam" id="TIGR02532">
    <property type="entry name" value="IV_pilin_GFxxxE"/>
    <property type="match status" value="1"/>
</dbReference>
<protein>
    <submittedName>
        <fullName evidence="2">Type II secretion system protein</fullName>
    </submittedName>
</protein>
<dbReference type="KEGG" id="smax:FJR03_09420"/>